<accession>A0ABR0DZA8</accession>
<organism evidence="1 2">
    <name type="scientific">Zasmidium cellare</name>
    <name type="common">Wine cellar mold</name>
    <name type="synonym">Racodium cellare</name>
    <dbReference type="NCBI Taxonomy" id="395010"/>
    <lineage>
        <taxon>Eukaryota</taxon>
        <taxon>Fungi</taxon>
        <taxon>Dikarya</taxon>
        <taxon>Ascomycota</taxon>
        <taxon>Pezizomycotina</taxon>
        <taxon>Dothideomycetes</taxon>
        <taxon>Dothideomycetidae</taxon>
        <taxon>Mycosphaerellales</taxon>
        <taxon>Mycosphaerellaceae</taxon>
        <taxon>Zasmidium</taxon>
    </lineage>
</organism>
<reference evidence="1 2" key="1">
    <citation type="journal article" date="2023" name="G3 (Bethesda)">
        <title>A chromosome-level genome assembly of Zasmidium syzygii isolated from banana leaves.</title>
        <authorList>
            <person name="van Westerhoven A.C."/>
            <person name="Mehrabi R."/>
            <person name="Talebi R."/>
            <person name="Steentjes M.B.F."/>
            <person name="Corcolon B."/>
            <person name="Chong P.A."/>
            <person name="Kema G.H.J."/>
            <person name="Seidl M.F."/>
        </authorList>
    </citation>
    <scope>NUCLEOTIDE SEQUENCE [LARGE SCALE GENOMIC DNA]</scope>
    <source>
        <strain evidence="1 2">P124</strain>
    </source>
</reference>
<dbReference type="Proteomes" id="UP001305779">
    <property type="component" value="Unassembled WGS sequence"/>
</dbReference>
<evidence type="ECO:0008006" key="3">
    <source>
        <dbReference type="Google" id="ProtNLM"/>
    </source>
</evidence>
<comment type="caution">
    <text evidence="1">The sequence shown here is derived from an EMBL/GenBank/DDBJ whole genome shotgun (WGS) entry which is preliminary data.</text>
</comment>
<keyword evidence="2" id="KW-1185">Reference proteome</keyword>
<name>A0ABR0DZA8_ZASCE</name>
<evidence type="ECO:0000313" key="1">
    <source>
        <dbReference type="EMBL" id="KAK4494318.1"/>
    </source>
</evidence>
<protein>
    <recommendedName>
        <fullName evidence="3">Gag protein</fullName>
    </recommendedName>
</protein>
<dbReference type="EMBL" id="JAXOVC010000014">
    <property type="protein sequence ID" value="KAK4494318.1"/>
    <property type="molecule type" value="Genomic_DNA"/>
</dbReference>
<proteinExistence type="predicted"/>
<sequence>MSEYFDCFTESELSGFNDDTNNLFYDDLESQLIHFLSEAEQSPEGPVQPEVPEISTILEPTIEPTAEPTTEPTIEPTIEPTVEPTVEPVVQPVIEPAIEPTAKPGMISPPDMKTPRPVQSFMGPDQGSLPEISANGLRFTSIADAQAFASARTPMLIPDDDYAAMEADPTLYIKKIMAAFNGVLRPEPEKHELKQYRIEDWVDYQVRNAERAQKYANQDPSLIEVSAWLLFAELLEAHKYGAKPIKTSTSVPAPELMKCSDHLNAIIRPISEYAIFRVDLLRLLRLDELVSNVDAAISRKLSNFKGNGHKADRDAGNMKRALEAGVEYDAVLGTKRKKGEPITGGDEGMKKIKKARKSQGEMAGGAQMGVFAGGRQSQAGDNNLFAPMPPAVAAAIAKQNNTYYDMKPAAVAQPTKTDNYYDMKPAPVATAAAQPSMTNNFFGMGNMVPAAVAANGGGVQKRKFSTVAAPQPSKNNNFYGMAPTGMIPAGMVSNGVPQMRKASAVGASQQNNNNFHGMANMIPAGMVPAGMVPTAAVPQQNNNFPNMTYSDKVPFGRIVNINGVFVYGTGKVDAMMGNGGAMGNGGVQQKRKASEVITLD</sequence>
<gene>
    <name evidence="1" type="ORF">PRZ48_014616</name>
</gene>
<evidence type="ECO:0000313" key="2">
    <source>
        <dbReference type="Proteomes" id="UP001305779"/>
    </source>
</evidence>